<sequence length="100" mass="10898">MSAPEQPPPRLRATALRYRTDTDSAPRVVATGAGHVAQRIVDTARQAGVPVREDPALVQALEQLRLTEEIPEELYAAVAEALVWAYRLTQPQSGPSAARR</sequence>
<dbReference type="EMBL" id="CP114014">
    <property type="protein sequence ID" value="XAY03220.1"/>
    <property type="molecule type" value="Genomic_DNA"/>
</dbReference>
<reference evidence="1" key="1">
    <citation type="submission" date="2022-12" db="EMBL/GenBank/DDBJ databases">
        <title>Paraconexibacter alkalitolerans sp. nov. and Baekduia alba sp. nov., isolated from soil and emended description of the genera Paraconexibacter (Chun et al., 2020) and Baekduia (An et al., 2020).</title>
        <authorList>
            <person name="Vieira S."/>
            <person name="Huber K.J."/>
            <person name="Geppert A."/>
            <person name="Wolf J."/>
            <person name="Neumann-Schaal M."/>
            <person name="Muesken M."/>
            <person name="Overmann J."/>
        </authorList>
    </citation>
    <scope>NUCLEOTIDE SEQUENCE</scope>
    <source>
        <strain evidence="1">AEG42_29</strain>
    </source>
</reference>
<dbReference type="PANTHER" id="PTHR30531">
    <property type="entry name" value="FLAGELLAR BIOSYNTHETIC PROTEIN FLHB"/>
    <property type="match status" value="1"/>
</dbReference>
<dbReference type="PANTHER" id="PTHR30531:SF12">
    <property type="entry name" value="FLAGELLAR BIOSYNTHETIC PROTEIN FLHB"/>
    <property type="match status" value="1"/>
</dbReference>
<proteinExistence type="predicted"/>
<evidence type="ECO:0000313" key="1">
    <source>
        <dbReference type="EMBL" id="XAY03220.1"/>
    </source>
</evidence>
<keyword evidence="1" id="KW-0966">Cell projection</keyword>
<dbReference type="Gene3D" id="3.40.1690.10">
    <property type="entry name" value="secretion proteins EscU"/>
    <property type="match status" value="1"/>
</dbReference>
<dbReference type="GO" id="GO:0005886">
    <property type="term" value="C:plasma membrane"/>
    <property type="evidence" value="ECO:0007669"/>
    <property type="project" value="TreeGrafter"/>
</dbReference>
<gene>
    <name evidence="1" type="primary">flhB_1</name>
    <name evidence="1" type="ORF">DSM112329_00032</name>
</gene>
<keyword evidence="1" id="KW-0969">Cilium</keyword>
<dbReference type="Pfam" id="PF01312">
    <property type="entry name" value="Bac_export_2"/>
    <property type="match status" value="1"/>
</dbReference>
<organism evidence="1">
    <name type="scientific">Paraconexibacter sp. AEG42_29</name>
    <dbReference type="NCBI Taxonomy" id="2997339"/>
    <lineage>
        <taxon>Bacteria</taxon>
        <taxon>Bacillati</taxon>
        <taxon>Actinomycetota</taxon>
        <taxon>Thermoleophilia</taxon>
        <taxon>Solirubrobacterales</taxon>
        <taxon>Paraconexibacteraceae</taxon>
        <taxon>Paraconexibacter</taxon>
    </lineage>
</organism>
<protein>
    <submittedName>
        <fullName evidence="1">Flagellar biosynthetic protein FlhB</fullName>
    </submittedName>
</protein>
<name>A0AAU7ANK0_9ACTN</name>
<dbReference type="InterPro" id="IPR006135">
    <property type="entry name" value="T3SS_substrate_exporter"/>
</dbReference>
<dbReference type="RefSeq" id="WP_354699777.1">
    <property type="nucleotide sequence ID" value="NZ_CP114014.1"/>
</dbReference>
<dbReference type="InterPro" id="IPR029025">
    <property type="entry name" value="T3SS_substrate_exporter_C"/>
</dbReference>
<keyword evidence="1" id="KW-0282">Flagellum</keyword>
<dbReference type="GO" id="GO:0009306">
    <property type="term" value="P:protein secretion"/>
    <property type="evidence" value="ECO:0007669"/>
    <property type="project" value="InterPro"/>
</dbReference>
<accession>A0AAU7ANK0</accession>
<dbReference type="AlphaFoldDB" id="A0AAU7ANK0"/>
<dbReference type="KEGG" id="parq:DSM112329_00032"/>
<dbReference type="SUPFAM" id="SSF160544">
    <property type="entry name" value="EscU C-terminal domain-like"/>
    <property type="match status" value="1"/>
</dbReference>